<feature type="region of interest" description="Disordered" evidence="1">
    <location>
        <begin position="93"/>
        <end position="114"/>
    </location>
</feature>
<dbReference type="EMBL" id="JH668473">
    <property type="protein sequence ID" value="KAG6454702.1"/>
    <property type="molecule type" value="Genomic_DNA"/>
</dbReference>
<dbReference type="EMBL" id="JH668473">
    <property type="protein sequence ID" value="KAG6454707.1"/>
    <property type="molecule type" value="Genomic_DNA"/>
</dbReference>
<proteinExistence type="predicted"/>
<feature type="signal peptide" evidence="2">
    <location>
        <begin position="1"/>
        <end position="17"/>
    </location>
</feature>
<keyword evidence="2" id="KW-0732">Signal</keyword>
<accession>A0A922CQG4</accession>
<dbReference type="EMBL" id="JH668473">
    <property type="protein sequence ID" value="KAG6454704.1"/>
    <property type="molecule type" value="Genomic_DNA"/>
</dbReference>
<gene>
    <name evidence="3" type="ORF">O3G_MSEX008827</name>
</gene>
<dbReference type="AlphaFoldDB" id="A0A922CQG4"/>
<feature type="chain" id="PRO_5038276790" evidence="2">
    <location>
        <begin position="18"/>
        <end position="317"/>
    </location>
</feature>
<evidence type="ECO:0000256" key="1">
    <source>
        <dbReference type="SAM" id="MobiDB-lite"/>
    </source>
</evidence>
<protein>
    <submittedName>
        <fullName evidence="3">Uncharacterized protein</fullName>
    </submittedName>
</protein>
<reference evidence="3" key="2">
    <citation type="submission" date="2020-12" db="EMBL/GenBank/DDBJ databases">
        <authorList>
            <person name="Kanost M."/>
        </authorList>
    </citation>
    <scope>NUCLEOTIDE SEQUENCE</scope>
</reference>
<dbReference type="Proteomes" id="UP000791440">
    <property type="component" value="Unassembled WGS sequence"/>
</dbReference>
<keyword evidence="4" id="KW-1185">Reference proteome</keyword>
<dbReference type="EMBL" id="JH668473">
    <property type="protein sequence ID" value="KAG6454700.1"/>
    <property type="molecule type" value="Genomic_DNA"/>
</dbReference>
<organism evidence="3 4">
    <name type="scientific">Manduca sexta</name>
    <name type="common">Tobacco hawkmoth</name>
    <name type="synonym">Tobacco hornworm</name>
    <dbReference type="NCBI Taxonomy" id="7130"/>
    <lineage>
        <taxon>Eukaryota</taxon>
        <taxon>Metazoa</taxon>
        <taxon>Ecdysozoa</taxon>
        <taxon>Arthropoda</taxon>
        <taxon>Hexapoda</taxon>
        <taxon>Insecta</taxon>
        <taxon>Pterygota</taxon>
        <taxon>Neoptera</taxon>
        <taxon>Endopterygota</taxon>
        <taxon>Lepidoptera</taxon>
        <taxon>Glossata</taxon>
        <taxon>Ditrysia</taxon>
        <taxon>Bombycoidea</taxon>
        <taxon>Sphingidae</taxon>
        <taxon>Sphinginae</taxon>
        <taxon>Sphingini</taxon>
        <taxon>Manduca</taxon>
    </lineage>
</organism>
<evidence type="ECO:0000256" key="2">
    <source>
        <dbReference type="SAM" id="SignalP"/>
    </source>
</evidence>
<dbReference type="EMBL" id="JH668473">
    <property type="protein sequence ID" value="KAG6454701.1"/>
    <property type="molecule type" value="Genomic_DNA"/>
</dbReference>
<dbReference type="EMBL" id="JH668473">
    <property type="protein sequence ID" value="KAG6454705.1"/>
    <property type="molecule type" value="Genomic_DNA"/>
</dbReference>
<comment type="caution">
    <text evidence="3">The sequence shown here is derived from an EMBL/GenBank/DDBJ whole genome shotgun (WGS) entry which is preliminary data.</text>
</comment>
<sequence length="317" mass="35185">MHPKILVLLIIIPVTSGFVDCRTACRTCRELKAEQSLLEVHCAMCEECKQRRRERLQMKSHPIVKKQQQAKLATRAAPPSIQYLQSHYPEGCPTPEPCSPSQEEYRPTNAEGQTCPPVDKCVTKRQLQYINSIVTVSQPPVTQPTTTQYMPPSSAQPVPLPAPQPALMPALLPAPMPMPLPPALPFPMPYQMPPPMPLQSAPSVSIEPISQAPIQLLSTSWLESPTSPSGPPRPPLLPHRLFPPPMPPAPPPMFYPPILPGCYCMPFMGPACHCPPFHQRPEAATRFELSFTTEHETTSTKEYLYAYVGVPRDIVKD</sequence>
<reference evidence="3" key="1">
    <citation type="journal article" date="2016" name="Insect Biochem. Mol. Biol.">
        <title>Multifaceted biological insights from a draft genome sequence of the tobacco hornworm moth, Manduca sexta.</title>
        <authorList>
            <person name="Kanost M.R."/>
            <person name="Arrese E.L."/>
            <person name="Cao X."/>
            <person name="Chen Y.R."/>
            <person name="Chellapilla S."/>
            <person name="Goldsmith M.R."/>
            <person name="Grosse-Wilde E."/>
            <person name="Heckel D.G."/>
            <person name="Herndon N."/>
            <person name="Jiang H."/>
            <person name="Papanicolaou A."/>
            <person name="Qu J."/>
            <person name="Soulages J.L."/>
            <person name="Vogel H."/>
            <person name="Walters J."/>
            <person name="Waterhouse R.M."/>
            <person name="Ahn S.J."/>
            <person name="Almeida F.C."/>
            <person name="An C."/>
            <person name="Aqrawi P."/>
            <person name="Bretschneider A."/>
            <person name="Bryant W.B."/>
            <person name="Bucks S."/>
            <person name="Chao H."/>
            <person name="Chevignon G."/>
            <person name="Christen J.M."/>
            <person name="Clarke D.F."/>
            <person name="Dittmer N.T."/>
            <person name="Ferguson L.C.F."/>
            <person name="Garavelou S."/>
            <person name="Gordon K.H.J."/>
            <person name="Gunaratna R.T."/>
            <person name="Han Y."/>
            <person name="Hauser F."/>
            <person name="He Y."/>
            <person name="Heidel-Fischer H."/>
            <person name="Hirsh A."/>
            <person name="Hu Y."/>
            <person name="Jiang H."/>
            <person name="Kalra D."/>
            <person name="Klinner C."/>
            <person name="Konig C."/>
            <person name="Kovar C."/>
            <person name="Kroll A.R."/>
            <person name="Kuwar S.S."/>
            <person name="Lee S.L."/>
            <person name="Lehman R."/>
            <person name="Li K."/>
            <person name="Li Z."/>
            <person name="Liang H."/>
            <person name="Lovelace S."/>
            <person name="Lu Z."/>
            <person name="Mansfield J.H."/>
            <person name="McCulloch K.J."/>
            <person name="Mathew T."/>
            <person name="Morton B."/>
            <person name="Muzny D.M."/>
            <person name="Neunemann D."/>
            <person name="Ongeri F."/>
            <person name="Pauchet Y."/>
            <person name="Pu L.L."/>
            <person name="Pyrousis I."/>
            <person name="Rao X.J."/>
            <person name="Redding A."/>
            <person name="Roesel C."/>
            <person name="Sanchez-Gracia A."/>
            <person name="Schaack S."/>
            <person name="Shukla A."/>
            <person name="Tetreau G."/>
            <person name="Wang Y."/>
            <person name="Xiong G.H."/>
            <person name="Traut W."/>
            <person name="Walsh T.K."/>
            <person name="Worley K.C."/>
            <person name="Wu D."/>
            <person name="Wu W."/>
            <person name="Wu Y.Q."/>
            <person name="Zhang X."/>
            <person name="Zou Z."/>
            <person name="Zucker H."/>
            <person name="Briscoe A.D."/>
            <person name="Burmester T."/>
            <person name="Clem R.J."/>
            <person name="Feyereisen R."/>
            <person name="Grimmelikhuijzen C.J.P."/>
            <person name="Hamodrakas S.J."/>
            <person name="Hansson B.S."/>
            <person name="Huguet E."/>
            <person name="Jermiin L.S."/>
            <person name="Lan Q."/>
            <person name="Lehman H.K."/>
            <person name="Lorenzen M."/>
            <person name="Merzendorfer H."/>
            <person name="Michalopoulos I."/>
            <person name="Morton D.B."/>
            <person name="Muthukrishnan S."/>
            <person name="Oakeshott J.G."/>
            <person name="Palmer W."/>
            <person name="Park Y."/>
            <person name="Passarelli A.L."/>
            <person name="Rozas J."/>
            <person name="Schwartz L.M."/>
            <person name="Smith W."/>
            <person name="Southgate A."/>
            <person name="Vilcinskas A."/>
            <person name="Vogt R."/>
            <person name="Wang P."/>
            <person name="Werren J."/>
            <person name="Yu X.Q."/>
            <person name="Zhou J.J."/>
            <person name="Brown S.J."/>
            <person name="Scherer S.E."/>
            <person name="Richards S."/>
            <person name="Blissard G.W."/>
        </authorList>
    </citation>
    <scope>NUCLEOTIDE SEQUENCE</scope>
</reference>
<evidence type="ECO:0000313" key="3">
    <source>
        <dbReference type="EMBL" id="KAG6454702.1"/>
    </source>
</evidence>
<evidence type="ECO:0000313" key="4">
    <source>
        <dbReference type="Proteomes" id="UP000791440"/>
    </source>
</evidence>
<dbReference type="EMBL" id="JH668473">
    <property type="protein sequence ID" value="KAG6454703.1"/>
    <property type="molecule type" value="Genomic_DNA"/>
</dbReference>
<dbReference type="EMBL" id="JH668473">
    <property type="protein sequence ID" value="KAG6454706.1"/>
    <property type="molecule type" value="Genomic_DNA"/>
</dbReference>
<name>A0A922CQG4_MANSE</name>